<protein>
    <submittedName>
        <fullName evidence="1">Uncharacterized protein</fullName>
    </submittedName>
</protein>
<proteinExistence type="predicted"/>
<sequence length="466" mass="52638">MSSCSCNEDPKKGFWEKLATKYEKRVKELARKRCEITHRLEVMQLQMPAYLCYNLKKDPKYAEKYIANFIKLFQAPSDKDPGAVTNVCTCNPCPVKVPDNFPKNLYDFKYPQPISRFPRSSRKKKDINSKKDTTCDCTRCAELVIERLQKDGLIFDDMVPEKLTPNNDMKKTKTAGECTCTDKEKAFRDATVCECDLCAQEVLKRINAVDLNFEPLTCGCSESQQPNETDIEVPICKCDSCRLQLEKKLGVVSETRVKEECICYDRLGVKFDGICDCEICGEKFKTTESCECKIGDATILPICACSECQKPTTTQFVDFSGTCICNCDICKEQQQAVGKMLPSSKNIKESSFEIPCICNCEECNVWRRKQEAEDRCDCEADKKYAPDKSSVRSCDCCNEISSSSAQESEVELSSTTTCPCADITADIICKVITEDDDSCTCADESWTEDSRCYCGVSEEDKLLWRV</sequence>
<comment type="caution">
    <text evidence="1">The sequence shown here is derived from an EMBL/GenBank/DDBJ whole genome shotgun (WGS) entry which is preliminary data.</text>
</comment>
<name>A0AAW1JUB6_POPJA</name>
<reference evidence="1 2" key="1">
    <citation type="journal article" date="2024" name="BMC Genomics">
        <title>De novo assembly and annotation of Popillia japonica's genome with initial clues to its potential as an invasive pest.</title>
        <authorList>
            <person name="Cucini C."/>
            <person name="Boschi S."/>
            <person name="Funari R."/>
            <person name="Cardaioli E."/>
            <person name="Iannotti N."/>
            <person name="Marturano G."/>
            <person name="Paoli F."/>
            <person name="Bruttini M."/>
            <person name="Carapelli A."/>
            <person name="Frati F."/>
            <person name="Nardi F."/>
        </authorList>
    </citation>
    <scope>NUCLEOTIDE SEQUENCE [LARGE SCALE GENOMIC DNA]</scope>
    <source>
        <strain evidence="1">DMR45628</strain>
    </source>
</reference>
<dbReference type="AlphaFoldDB" id="A0AAW1JUB6"/>
<evidence type="ECO:0000313" key="2">
    <source>
        <dbReference type="Proteomes" id="UP001458880"/>
    </source>
</evidence>
<accession>A0AAW1JUB6</accession>
<organism evidence="1 2">
    <name type="scientific">Popillia japonica</name>
    <name type="common">Japanese beetle</name>
    <dbReference type="NCBI Taxonomy" id="7064"/>
    <lineage>
        <taxon>Eukaryota</taxon>
        <taxon>Metazoa</taxon>
        <taxon>Ecdysozoa</taxon>
        <taxon>Arthropoda</taxon>
        <taxon>Hexapoda</taxon>
        <taxon>Insecta</taxon>
        <taxon>Pterygota</taxon>
        <taxon>Neoptera</taxon>
        <taxon>Endopterygota</taxon>
        <taxon>Coleoptera</taxon>
        <taxon>Polyphaga</taxon>
        <taxon>Scarabaeiformia</taxon>
        <taxon>Scarabaeidae</taxon>
        <taxon>Rutelinae</taxon>
        <taxon>Popillia</taxon>
    </lineage>
</organism>
<dbReference type="Proteomes" id="UP001458880">
    <property type="component" value="Unassembled WGS sequence"/>
</dbReference>
<gene>
    <name evidence="1" type="ORF">QE152_g27603</name>
</gene>
<keyword evidence="2" id="KW-1185">Reference proteome</keyword>
<dbReference type="EMBL" id="JASPKY010000341">
    <property type="protein sequence ID" value="KAK9707850.1"/>
    <property type="molecule type" value="Genomic_DNA"/>
</dbReference>
<evidence type="ECO:0000313" key="1">
    <source>
        <dbReference type="EMBL" id="KAK9707850.1"/>
    </source>
</evidence>